<dbReference type="PANTHER" id="PTHR22916:SF69">
    <property type="entry name" value="BIFUNCTIONAL GLYCOSYLTRANSFERASE PGTA"/>
    <property type="match status" value="1"/>
</dbReference>
<keyword evidence="2" id="KW-0328">Glycosyltransferase</keyword>
<dbReference type="PANTHER" id="PTHR22916">
    <property type="entry name" value="GLYCOSYLTRANSFERASE"/>
    <property type="match status" value="1"/>
</dbReference>
<dbReference type="EMBL" id="JAVRHU010000002">
    <property type="protein sequence ID" value="MDT0621380.1"/>
    <property type="molecule type" value="Genomic_DNA"/>
</dbReference>
<evidence type="ECO:0000259" key="1">
    <source>
        <dbReference type="Pfam" id="PF00535"/>
    </source>
</evidence>
<comment type="caution">
    <text evidence="2">The sequence shown here is derived from an EMBL/GenBank/DDBJ whole genome shotgun (WGS) entry which is preliminary data.</text>
</comment>
<proteinExistence type="predicted"/>
<dbReference type="Pfam" id="PF00535">
    <property type="entry name" value="Glycos_transf_2"/>
    <property type="match status" value="1"/>
</dbReference>
<dbReference type="Proteomes" id="UP001250662">
    <property type="component" value="Unassembled WGS sequence"/>
</dbReference>
<evidence type="ECO:0000313" key="2">
    <source>
        <dbReference type="EMBL" id="MDT0621380.1"/>
    </source>
</evidence>
<sequence length="331" mass="38694">MISILIPFKNTEQFLTACLNSIVEQTFENWEVLAVNDHSTDSSRALVNSFALKDSRIKLLDNEGTGIIPALRSAYTIAKGAYITRMDSDDIMKPDRLQNMLHSLEEKGKGHVAVGQVRYFSDRGISDGYSRYEKWLNQLTSTGENYNEIYKECVIPSPCWLVHREDFEACGGFEPNRYPEDYDLTFRFYEKKLKVIPCDEVLHLWRDYDTRTSRTHVHYAQNYFLDIKVHYFLKLDYNPKRPLVIWGAGFKGKKIAKTLLEKNIAFNWLCDNPKKINKEIYGQQMQHFATLEKLKSPQSIITVANKKAQLEITNYLLRLNQKTMQDYFFFC</sequence>
<dbReference type="Gene3D" id="3.90.550.10">
    <property type="entry name" value="Spore Coat Polysaccharide Biosynthesis Protein SpsA, Chain A"/>
    <property type="match status" value="1"/>
</dbReference>
<accession>A0ABU3BGS6</accession>
<evidence type="ECO:0000313" key="3">
    <source>
        <dbReference type="Proteomes" id="UP001250662"/>
    </source>
</evidence>
<dbReference type="GO" id="GO:0016757">
    <property type="term" value="F:glycosyltransferase activity"/>
    <property type="evidence" value="ECO:0007669"/>
    <property type="project" value="UniProtKB-KW"/>
</dbReference>
<dbReference type="CDD" id="cd00761">
    <property type="entry name" value="Glyco_tranf_GTA_type"/>
    <property type="match status" value="1"/>
</dbReference>
<organism evidence="2 3">
    <name type="scientific">Croceitalea vernalis</name>
    <dbReference type="NCBI Taxonomy" id="3075599"/>
    <lineage>
        <taxon>Bacteria</taxon>
        <taxon>Pseudomonadati</taxon>
        <taxon>Bacteroidota</taxon>
        <taxon>Flavobacteriia</taxon>
        <taxon>Flavobacteriales</taxon>
        <taxon>Flavobacteriaceae</taxon>
        <taxon>Croceitalea</taxon>
    </lineage>
</organism>
<keyword evidence="2" id="KW-0808">Transferase</keyword>
<dbReference type="RefSeq" id="WP_311387468.1">
    <property type="nucleotide sequence ID" value="NZ_JAVRHU010000002.1"/>
</dbReference>
<keyword evidence="3" id="KW-1185">Reference proteome</keyword>
<gene>
    <name evidence="2" type="ORF">RM520_07080</name>
</gene>
<dbReference type="InterPro" id="IPR001173">
    <property type="entry name" value="Glyco_trans_2-like"/>
</dbReference>
<name>A0ABU3BGS6_9FLAO</name>
<protein>
    <submittedName>
        <fullName evidence="2">Glycosyltransferase</fullName>
        <ecNumber evidence="2">2.4.-.-</ecNumber>
    </submittedName>
</protein>
<reference evidence="2 3" key="1">
    <citation type="submission" date="2023-09" db="EMBL/GenBank/DDBJ databases">
        <authorList>
            <person name="Rey-Velasco X."/>
        </authorList>
    </citation>
    <scope>NUCLEOTIDE SEQUENCE [LARGE SCALE GENOMIC DNA]</scope>
    <source>
        <strain evidence="2 3">P007</strain>
    </source>
</reference>
<dbReference type="EC" id="2.4.-.-" evidence="2"/>
<dbReference type="InterPro" id="IPR029044">
    <property type="entry name" value="Nucleotide-diphossugar_trans"/>
</dbReference>
<dbReference type="SUPFAM" id="SSF53448">
    <property type="entry name" value="Nucleotide-diphospho-sugar transferases"/>
    <property type="match status" value="1"/>
</dbReference>
<feature type="domain" description="Glycosyltransferase 2-like" evidence="1">
    <location>
        <begin position="3"/>
        <end position="169"/>
    </location>
</feature>